<dbReference type="OrthoDB" id="8907123at2759"/>
<keyword evidence="8" id="KW-0732">Signal</keyword>
<evidence type="ECO:0000256" key="9">
    <source>
        <dbReference type="ARBA" id="ARBA00023054"/>
    </source>
</evidence>
<feature type="region of interest" description="Disordered" evidence="10">
    <location>
        <begin position="43"/>
        <end position="86"/>
    </location>
</feature>
<accession>A0A9Q0DY93</accession>
<dbReference type="GO" id="GO:0031012">
    <property type="term" value="C:extracellular matrix"/>
    <property type="evidence" value="ECO:0007669"/>
    <property type="project" value="TreeGrafter"/>
</dbReference>
<dbReference type="InterPro" id="IPR031386">
    <property type="entry name" value="UCMA"/>
</dbReference>
<proteinExistence type="inferred from homology"/>
<dbReference type="PANTHER" id="PTHR28647">
    <property type="entry name" value="UNIQUE CARTILAGE MATRIX-ASSOCIATED PROTEIN"/>
    <property type="match status" value="1"/>
</dbReference>
<evidence type="ECO:0000256" key="4">
    <source>
        <dbReference type="ARBA" id="ARBA00013765"/>
    </source>
</evidence>
<protein>
    <recommendedName>
        <fullName evidence="4">Unique cartilage matrix-associated protein</fullName>
    </recommendedName>
</protein>
<evidence type="ECO:0000256" key="6">
    <source>
        <dbReference type="ARBA" id="ARBA00022530"/>
    </source>
</evidence>
<evidence type="ECO:0000256" key="1">
    <source>
        <dbReference type="ARBA" id="ARBA00002111"/>
    </source>
</evidence>
<comment type="caution">
    <text evidence="11">The sequence shown here is derived from an EMBL/GenBank/DDBJ whole genome shotgun (WGS) entry which is preliminary data.</text>
</comment>
<gene>
    <name evidence="11" type="ORF">NHX12_003058</name>
</gene>
<evidence type="ECO:0000256" key="3">
    <source>
        <dbReference type="ARBA" id="ARBA00011000"/>
    </source>
</evidence>
<keyword evidence="5" id="KW-0964">Secreted</keyword>
<dbReference type="Proteomes" id="UP001148018">
    <property type="component" value="Unassembled WGS sequence"/>
</dbReference>
<dbReference type="GO" id="GO:0045667">
    <property type="term" value="P:regulation of osteoblast differentiation"/>
    <property type="evidence" value="ECO:0007669"/>
    <property type="project" value="InterPro"/>
</dbReference>
<dbReference type="EMBL" id="JANIIK010000110">
    <property type="protein sequence ID" value="KAJ3596654.1"/>
    <property type="molecule type" value="Genomic_DNA"/>
</dbReference>
<comment type="function">
    <text evidence="1">May be involved in the negative control of osteogenic differentiation of osteochondrogenic precursor cells in peripheral zones of fetal cartilage and at the cartilage-bone interface.</text>
</comment>
<keyword evidence="7" id="KW-0765">Sulfation</keyword>
<comment type="similarity">
    <text evidence="3">Belongs to the UCMA family.</text>
</comment>
<sequence length="86" mass="10226">MHGADASHFFRQRGRRALKSQVEMDAEQRQVLAADKRMRDFHEARRARFESHAEEEGDEQDERGREGTEQRREFHYDGIDPPHGYN</sequence>
<feature type="compositionally biased region" description="Basic and acidic residues" evidence="10">
    <location>
        <begin position="62"/>
        <end position="80"/>
    </location>
</feature>
<evidence type="ECO:0000256" key="10">
    <source>
        <dbReference type="SAM" id="MobiDB-lite"/>
    </source>
</evidence>
<feature type="compositionally biased region" description="Basic and acidic residues" evidence="10">
    <location>
        <begin position="43"/>
        <end position="54"/>
    </location>
</feature>
<dbReference type="Pfam" id="PF17085">
    <property type="entry name" value="UCMA"/>
    <property type="match status" value="1"/>
</dbReference>
<name>A0A9Q0DY93_9TELE</name>
<evidence type="ECO:0000313" key="12">
    <source>
        <dbReference type="Proteomes" id="UP001148018"/>
    </source>
</evidence>
<evidence type="ECO:0000313" key="11">
    <source>
        <dbReference type="EMBL" id="KAJ3596654.1"/>
    </source>
</evidence>
<keyword evidence="9" id="KW-0175">Coiled coil</keyword>
<evidence type="ECO:0000256" key="2">
    <source>
        <dbReference type="ARBA" id="ARBA00004498"/>
    </source>
</evidence>
<dbReference type="GO" id="GO:0048706">
    <property type="term" value="P:embryonic skeletal system development"/>
    <property type="evidence" value="ECO:0007669"/>
    <property type="project" value="TreeGrafter"/>
</dbReference>
<comment type="subcellular location">
    <subcellularLocation>
        <location evidence="2">Secreted</location>
        <location evidence="2">Extracellular space</location>
        <location evidence="2">Extracellular matrix</location>
    </subcellularLocation>
</comment>
<evidence type="ECO:0000256" key="7">
    <source>
        <dbReference type="ARBA" id="ARBA00022641"/>
    </source>
</evidence>
<evidence type="ECO:0000256" key="5">
    <source>
        <dbReference type="ARBA" id="ARBA00022525"/>
    </source>
</evidence>
<dbReference type="PANTHER" id="PTHR28647:SF2">
    <property type="entry name" value="UNIQUE CARTILAGE MATRIX-ASSOCIATED PROTEIN"/>
    <property type="match status" value="1"/>
</dbReference>
<keyword evidence="12" id="KW-1185">Reference proteome</keyword>
<keyword evidence="6" id="KW-0272">Extracellular matrix</keyword>
<evidence type="ECO:0000256" key="8">
    <source>
        <dbReference type="ARBA" id="ARBA00022729"/>
    </source>
</evidence>
<feature type="region of interest" description="Disordered" evidence="10">
    <location>
        <begin position="1"/>
        <end position="27"/>
    </location>
</feature>
<organism evidence="11 12">
    <name type="scientific">Muraenolepis orangiensis</name>
    <name type="common">Patagonian moray cod</name>
    <dbReference type="NCBI Taxonomy" id="630683"/>
    <lineage>
        <taxon>Eukaryota</taxon>
        <taxon>Metazoa</taxon>
        <taxon>Chordata</taxon>
        <taxon>Craniata</taxon>
        <taxon>Vertebrata</taxon>
        <taxon>Euteleostomi</taxon>
        <taxon>Actinopterygii</taxon>
        <taxon>Neopterygii</taxon>
        <taxon>Teleostei</taxon>
        <taxon>Neoteleostei</taxon>
        <taxon>Acanthomorphata</taxon>
        <taxon>Zeiogadaria</taxon>
        <taxon>Gadariae</taxon>
        <taxon>Gadiformes</taxon>
        <taxon>Muraenolepidoidei</taxon>
        <taxon>Muraenolepididae</taxon>
        <taxon>Muraenolepis</taxon>
    </lineage>
</organism>
<reference evidence="11" key="1">
    <citation type="submission" date="2022-07" db="EMBL/GenBank/DDBJ databases">
        <title>Chromosome-level genome of Muraenolepis orangiensis.</title>
        <authorList>
            <person name="Kim J."/>
        </authorList>
    </citation>
    <scope>NUCLEOTIDE SEQUENCE</scope>
    <source>
        <strain evidence="11">KU_S4_2022</strain>
        <tissue evidence="11">Muscle</tissue>
    </source>
</reference>
<dbReference type="AlphaFoldDB" id="A0A9Q0DY93"/>